<sequence>MKYAITSALLAGLILAGCGEKKDAPAAPAGQAAPAGPNLTQTPDVGKVEQVATTAIGSGMSPGAAVNDALKTAIMQVNGTTVDATSANINVLKQVTETLDAEVTDGVDTAKLAATATTTMQGQAFIDQIVTQSKGAVSSFKVVKLTPPANKGGMFQVEIEAKIAKFKAPADSGKIKIVVAPLRSDKASFNIGGRNVPAQEVLSAIRQQIIDSLSQTGRFTVLDRQFEGELQNELNMIESGQTANTDFAKLGQALSADLVWVGVVNELAYNRNARKLQTSDRELVSYAGAWSVSQRMINLATRQILQSTTLRGEPPAIAPTTLGTNFNEAGLLKDMQAEIVKKATDAILLRTFPISIVERDGNNVVLSQGGSAVTENGRYRVYLQGKEIKDPQTGQSLGNMESQCCEVVINRVTPNLSYGTLENVQVKLDGVAAGALQLREAVAAPKHAAAKPAGGDASQEAPAKPQKAAAVAKKAAAPAADAPKKDDW</sequence>
<accession>A0A7W5FSC6</accession>
<dbReference type="GO" id="GO:0030288">
    <property type="term" value="C:outer membrane-bounded periplasmic space"/>
    <property type="evidence" value="ECO:0007669"/>
    <property type="project" value="InterPro"/>
</dbReference>
<dbReference type="PROSITE" id="PS51257">
    <property type="entry name" value="PROKAR_LIPOPROTEIN"/>
    <property type="match status" value="1"/>
</dbReference>
<dbReference type="RefSeq" id="WP_183439518.1">
    <property type="nucleotide sequence ID" value="NZ_JACHXD010000001.1"/>
</dbReference>
<dbReference type="Proteomes" id="UP000541535">
    <property type="component" value="Unassembled WGS sequence"/>
</dbReference>
<keyword evidence="3" id="KW-1185">Reference proteome</keyword>
<proteinExistence type="predicted"/>
<gene>
    <name evidence="2" type="ORF">FHS03_000609</name>
</gene>
<dbReference type="Pfam" id="PF03783">
    <property type="entry name" value="CsgG"/>
    <property type="match status" value="1"/>
</dbReference>
<dbReference type="EMBL" id="JACHXD010000001">
    <property type="protein sequence ID" value="MBB3117590.1"/>
    <property type="molecule type" value="Genomic_DNA"/>
</dbReference>
<name>A0A7W5FSC6_9BURK</name>
<organism evidence="2 3">
    <name type="scientific">Pseudoduganella violacea</name>
    <dbReference type="NCBI Taxonomy" id="1715466"/>
    <lineage>
        <taxon>Bacteria</taxon>
        <taxon>Pseudomonadati</taxon>
        <taxon>Pseudomonadota</taxon>
        <taxon>Betaproteobacteria</taxon>
        <taxon>Burkholderiales</taxon>
        <taxon>Oxalobacteraceae</taxon>
        <taxon>Telluria group</taxon>
        <taxon>Pseudoduganella</taxon>
    </lineage>
</organism>
<evidence type="ECO:0000256" key="1">
    <source>
        <dbReference type="SAM" id="MobiDB-lite"/>
    </source>
</evidence>
<evidence type="ECO:0000313" key="3">
    <source>
        <dbReference type="Proteomes" id="UP000541535"/>
    </source>
</evidence>
<dbReference type="AlphaFoldDB" id="A0A7W5FSC6"/>
<feature type="compositionally biased region" description="Low complexity" evidence="1">
    <location>
        <begin position="444"/>
        <end position="481"/>
    </location>
</feature>
<comment type="caution">
    <text evidence="2">The sequence shown here is derived from an EMBL/GenBank/DDBJ whole genome shotgun (WGS) entry which is preliminary data.</text>
</comment>
<dbReference type="Gene3D" id="3.40.50.10610">
    <property type="entry name" value="ABC-type transport auxiliary lipoprotein component"/>
    <property type="match status" value="1"/>
</dbReference>
<dbReference type="InterPro" id="IPR005534">
    <property type="entry name" value="Curli_assmbl/transp-comp_CsgG"/>
</dbReference>
<protein>
    <submittedName>
        <fullName evidence="2">Curli biogenesis system outer membrane secretion channel CsgG</fullName>
    </submittedName>
</protein>
<evidence type="ECO:0000313" key="2">
    <source>
        <dbReference type="EMBL" id="MBB3117590.1"/>
    </source>
</evidence>
<reference evidence="2 3" key="1">
    <citation type="submission" date="2020-08" db="EMBL/GenBank/DDBJ databases">
        <title>Genomic Encyclopedia of Type Strains, Phase III (KMG-III): the genomes of soil and plant-associated and newly described type strains.</title>
        <authorList>
            <person name="Whitman W."/>
        </authorList>
    </citation>
    <scope>NUCLEOTIDE SEQUENCE [LARGE SCALE GENOMIC DNA]</scope>
    <source>
        <strain evidence="2 3">CECT 8897</strain>
    </source>
</reference>
<feature type="region of interest" description="Disordered" evidence="1">
    <location>
        <begin position="444"/>
        <end position="488"/>
    </location>
</feature>